<dbReference type="CDD" id="cd03224">
    <property type="entry name" value="ABC_TM1139_LivF_branched"/>
    <property type="match status" value="1"/>
</dbReference>
<evidence type="ECO:0000259" key="8">
    <source>
        <dbReference type="PROSITE" id="PS50893"/>
    </source>
</evidence>
<proteinExistence type="inferred from homology"/>
<accession>A0ABM5T0D3</accession>
<comment type="similarity">
    <text evidence="1">Belongs to the ABC transporter superfamily.</text>
</comment>
<sequence>MLEVGNLNVRFGATDILRGVRFSVPKGAIVGLIGRNGAGKTTTLRAIMGLVKANGGSLSFDGVDLMKAPSHERTSLGIGYAPEDRRLIPDMTVEENLCVPAWALKAKDVQARLDKVYRIIPEAREWAPRRALQLSGGQQKLVAVGRALMTSSRLLMLDEPFEGVAPALSKRIAEVIGQMRGEGLAVILSGADLQHAGAVLDNVYRIDRGQMVA</sequence>
<dbReference type="PROSITE" id="PS00211">
    <property type="entry name" value="ABC_TRANSPORTER_1"/>
    <property type="match status" value="1"/>
</dbReference>
<dbReference type="RefSeq" id="WP_044456579.1">
    <property type="nucleotide sequence ID" value="NZ_CP010897.2"/>
</dbReference>
<keyword evidence="3" id="KW-1003">Cell membrane</keyword>
<organism evidence="9 10">
    <name type="scientific">Pandoraea vervacti</name>
    <dbReference type="NCBI Taxonomy" id="656178"/>
    <lineage>
        <taxon>Bacteria</taxon>
        <taxon>Pseudomonadati</taxon>
        <taxon>Pseudomonadota</taxon>
        <taxon>Betaproteobacteria</taxon>
        <taxon>Burkholderiales</taxon>
        <taxon>Burkholderiaceae</taxon>
        <taxon>Pandoraea</taxon>
    </lineage>
</organism>
<evidence type="ECO:0000313" key="9">
    <source>
        <dbReference type="EMBL" id="AJP58281.1"/>
    </source>
</evidence>
<keyword evidence="6 9" id="KW-0067">ATP-binding</keyword>
<evidence type="ECO:0000256" key="6">
    <source>
        <dbReference type="ARBA" id="ARBA00022840"/>
    </source>
</evidence>
<keyword evidence="7" id="KW-0029">Amino-acid transport</keyword>
<dbReference type="InterPro" id="IPR052156">
    <property type="entry name" value="BCAA_Transport_ATP-bd_LivF"/>
</dbReference>
<name>A0ABM5T0D3_9BURK</name>
<dbReference type="InterPro" id="IPR027417">
    <property type="entry name" value="P-loop_NTPase"/>
</dbReference>
<keyword evidence="5" id="KW-0547">Nucleotide-binding</keyword>
<evidence type="ECO:0000313" key="10">
    <source>
        <dbReference type="Proteomes" id="UP000035085"/>
    </source>
</evidence>
<gene>
    <name evidence="9" type="ORF">UC34_17540</name>
</gene>
<keyword evidence="2" id="KW-0813">Transport</keyword>
<keyword evidence="4" id="KW-0472">Membrane</keyword>
<dbReference type="InterPro" id="IPR003593">
    <property type="entry name" value="AAA+_ATPase"/>
</dbReference>
<dbReference type="Gene3D" id="3.40.50.300">
    <property type="entry name" value="P-loop containing nucleotide triphosphate hydrolases"/>
    <property type="match status" value="1"/>
</dbReference>
<dbReference type="EMBL" id="CP010897">
    <property type="protein sequence ID" value="AJP58281.1"/>
    <property type="molecule type" value="Genomic_DNA"/>
</dbReference>
<keyword evidence="4" id="KW-0997">Cell inner membrane</keyword>
<dbReference type="Proteomes" id="UP000035085">
    <property type="component" value="Chromosome"/>
</dbReference>
<dbReference type="PROSITE" id="PS50893">
    <property type="entry name" value="ABC_TRANSPORTER_2"/>
    <property type="match status" value="1"/>
</dbReference>
<evidence type="ECO:0000256" key="1">
    <source>
        <dbReference type="ARBA" id="ARBA00005417"/>
    </source>
</evidence>
<dbReference type="InterPro" id="IPR003439">
    <property type="entry name" value="ABC_transporter-like_ATP-bd"/>
</dbReference>
<dbReference type="InterPro" id="IPR017871">
    <property type="entry name" value="ABC_transporter-like_CS"/>
</dbReference>
<dbReference type="GO" id="GO:0005524">
    <property type="term" value="F:ATP binding"/>
    <property type="evidence" value="ECO:0007669"/>
    <property type="project" value="UniProtKB-KW"/>
</dbReference>
<dbReference type="SMART" id="SM00382">
    <property type="entry name" value="AAA"/>
    <property type="match status" value="1"/>
</dbReference>
<evidence type="ECO:0000256" key="4">
    <source>
        <dbReference type="ARBA" id="ARBA00022519"/>
    </source>
</evidence>
<reference evidence="10" key="1">
    <citation type="submission" date="2015-02" db="EMBL/GenBank/DDBJ databases">
        <title>Complete Genome Sequencing of Pandoraea vervacti NS15 sp. nov.</title>
        <authorList>
            <person name="Chan K.-G."/>
        </authorList>
    </citation>
    <scope>NUCLEOTIDE SEQUENCE [LARGE SCALE GENOMIC DNA]</scope>
    <source>
        <strain evidence="10">NS15</strain>
    </source>
</reference>
<evidence type="ECO:0000256" key="7">
    <source>
        <dbReference type="ARBA" id="ARBA00022970"/>
    </source>
</evidence>
<dbReference type="SUPFAM" id="SSF52540">
    <property type="entry name" value="P-loop containing nucleoside triphosphate hydrolases"/>
    <property type="match status" value="1"/>
</dbReference>
<dbReference type="PANTHER" id="PTHR43820">
    <property type="entry name" value="HIGH-AFFINITY BRANCHED-CHAIN AMINO ACID TRANSPORT ATP-BINDING PROTEIN LIVF"/>
    <property type="match status" value="1"/>
</dbReference>
<evidence type="ECO:0000256" key="2">
    <source>
        <dbReference type="ARBA" id="ARBA00022448"/>
    </source>
</evidence>
<evidence type="ECO:0000256" key="3">
    <source>
        <dbReference type="ARBA" id="ARBA00022475"/>
    </source>
</evidence>
<dbReference type="PANTHER" id="PTHR43820:SF4">
    <property type="entry name" value="HIGH-AFFINITY BRANCHED-CHAIN AMINO ACID TRANSPORT ATP-BINDING PROTEIN LIVF"/>
    <property type="match status" value="1"/>
</dbReference>
<protein>
    <submittedName>
        <fullName evidence="9">ABC transporter ATP-binding protein</fullName>
    </submittedName>
</protein>
<keyword evidence="10" id="KW-1185">Reference proteome</keyword>
<dbReference type="Pfam" id="PF00005">
    <property type="entry name" value="ABC_tran"/>
    <property type="match status" value="1"/>
</dbReference>
<evidence type="ECO:0000256" key="5">
    <source>
        <dbReference type="ARBA" id="ARBA00022741"/>
    </source>
</evidence>
<feature type="domain" description="ABC transporter" evidence="8">
    <location>
        <begin position="2"/>
        <end position="212"/>
    </location>
</feature>